<evidence type="ECO:0000256" key="6">
    <source>
        <dbReference type="ARBA" id="ARBA00023014"/>
    </source>
</evidence>
<dbReference type="PANTHER" id="PTHR37424:SF1">
    <property type="entry name" value="BACTERIOFERRITIN-ASSOCIATED FERREDOXIN"/>
    <property type="match status" value="1"/>
</dbReference>
<keyword evidence="3" id="KW-0479">Metal-binding</keyword>
<organism evidence="11 12">
    <name type="scientific">Povalibacter uvarum</name>
    <dbReference type="NCBI Taxonomy" id="732238"/>
    <lineage>
        <taxon>Bacteria</taxon>
        <taxon>Pseudomonadati</taxon>
        <taxon>Pseudomonadota</taxon>
        <taxon>Gammaproteobacteria</taxon>
        <taxon>Steroidobacterales</taxon>
        <taxon>Steroidobacteraceae</taxon>
        <taxon>Povalibacter</taxon>
    </lineage>
</organism>
<dbReference type="Pfam" id="PF04324">
    <property type="entry name" value="Fer2_BFD"/>
    <property type="match status" value="1"/>
</dbReference>
<dbReference type="AlphaFoldDB" id="A0A841HES9"/>
<keyword evidence="1" id="KW-0813">Transport</keyword>
<comment type="caution">
    <text evidence="11">The sequence shown here is derived from an EMBL/GenBank/DDBJ whole genome shotgun (WGS) entry which is preliminary data.</text>
</comment>
<evidence type="ECO:0000259" key="10">
    <source>
        <dbReference type="Pfam" id="PF04324"/>
    </source>
</evidence>
<dbReference type="InterPro" id="IPR007419">
    <property type="entry name" value="BFD-like_2Fe2S-bd_dom"/>
</dbReference>
<evidence type="ECO:0000313" key="11">
    <source>
        <dbReference type="EMBL" id="MBB6091621.1"/>
    </source>
</evidence>
<gene>
    <name evidence="11" type="ORF">HNQ60_000467</name>
</gene>
<evidence type="ECO:0000256" key="3">
    <source>
        <dbReference type="ARBA" id="ARBA00022723"/>
    </source>
</evidence>
<evidence type="ECO:0000256" key="1">
    <source>
        <dbReference type="ARBA" id="ARBA00022448"/>
    </source>
</evidence>
<comment type="cofactor">
    <cofactor evidence="7">
        <name>[2Fe-2S] cluster</name>
        <dbReference type="ChEBI" id="CHEBI:190135"/>
    </cofactor>
</comment>
<evidence type="ECO:0000256" key="2">
    <source>
        <dbReference type="ARBA" id="ARBA00022714"/>
    </source>
</evidence>
<accession>A0A841HES9</accession>
<comment type="similarity">
    <text evidence="9">Belongs to the Bfd family.</text>
</comment>
<evidence type="ECO:0000313" key="12">
    <source>
        <dbReference type="Proteomes" id="UP000588068"/>
    </source>
</evidence>
<dbReference type="Proteomes" id="UP000588068">
    <property type="component" value="Unassembled WGS sequence"/>
</dbReference>
<feature type="domain" description="BFD-like [2Fe-2S]-binding" evidence="10">
    <location>
        <begin position="2"/>
        <end position="50"/>
    </location>
</feature>
<evidence type="ECO:0000256" key="7">
    <source>
        <dbReference type="ARBA" id="ARBA00034078"/>
    </source>
</evidence>
<evidence type="ECO:0000256" key="9">
    <source>
        <dbReference type="ARBA" id="ARBA00046332"/>
    </source>
</evidence>
<dbReference type="GO" id="GO:0046872">
    <property type="term" value="F:metal ion binding"/>
    <property type="evidence" value="ECO:0007669"/>
    <property type="project" value="UniProtKB-KW"/>
</dbReference>
<keyword evidence="4" id="KW-0249">Electron transport</keyword>
<evidence type="ECO:0000256" key="4">
    <source>
        <dbReference type="ARBA" id="ARBA00022982"/>
    </source>
</evidence>
<dbReference type="PANTHER" id="PTHR37424">
    <property type="entry name" value="BACTERIOFERRITIN-ASSOCIATED FERREDOXIN"/>
    <property type="match status" value="1"/>
</dbReference>
<protein>
    <recommendedName>
        <fullName evidence="8">Bacterioferritin-associated ferredoxin</fullName>
    </recommendedName>
</protein>
<dbReference type="RefSeq" id="WP_184329410.1">
    <property type="nucleotide sequence ID" value="NZ_JACHHZ010000001.1"/>
</dbReference>
<dbReference type="EMBL" id="JACHHZ010000001">
    <property type="protein sequence ID" value="MBB6091621.1"/>
    <property type="molecule type" value="Genomic_DNA"/>
</dbReference>
<proteinExistence type="inferred from homology"/>
<dbReference type="Gene3D" id="1.10.10.1100">
    <property type="entry name" value="BFD-like [2Fe-2S]-binding domain"/>
    <property type="match status" value="1"/>
</dbReference>
<sequence length="62" mass="6702">MYVCLCNGISDRQIREVVDRGAGTLTEVQCYLPVANCCGRCEDTAQEVIEGHIESASRPVAA</sequence>
<dbReference type="InterPro" id="IPR041854">
    <property type="entry name" value="BFD-like_2Fe2S-bd_dom_sf"/>
</dbReference>
<evidence type="ECO:0000256" key="8">
    <source>
        <dbReference type="ARBA" id="ARBA00039386"/>
    </source>
</evidence>
<keyword evidence="2" id="KW-0001">2Fe-2S</keyword>
<dbReference type="GO" id="GO:0051537">
    <property type="term" value="F:2 iron, 2 sulfur cluster binding"/>
    <property type="evidence" value="ECO:0007669"/>
    <property type="project" value="UniProtKB-KW"/>
</dbReference>
<dbReference type="InterPro" id="IPR052371">
    <property type="entry name" value="BFD-associated_ferredoxin"/>
</dbReference>
<reference evidence="11 12" key="1">
    <citation type="submission" date="2020-08" db="EMBL/GenBank/DDBJ databases">
        <title>Genomic Encyclopedia of Type Strains, Phase IV (KMG-IV): sequencing the most valuable type-strain genomes for metagenomic binning, comparative biology and taxonomic classification.</title>
        <authorList>
            <person name="Goeker M."/>
        </authorList>
    </citation>
    <scope>NUCLEOTIDE SEQUENCE [LARGE SCALE GENOMIC DNA]</scope>
    <source>
        <strain evidence="11 12">DSM 26723</strain>
    </source>
</reference>
<keyword evidence="5" id="KW-0408">Iron</keyword>
<name>A0A841HES9_9GAMM</name>
<evidence type="ECO:0000256" key="5">
    <source>
        <dbReference type="ARBA" id="ARBA00023004"/>
    </source>
</evidence>
<keyword evidence="6" id="KW-0411">Iron-sulfur</keyword>
<keyword evidence="12" id="KW-1185">Reference proteome</keyword>